<dbReference type="OrthoDB" id="3364670at2759"/>
<reference evidence="1" key="1">
    <citation type="submission" date="2020-05" db="EMBL/GenBank/DDBJ databases">
        <title>Mycena genomes resolve the evolution of fungal bioluminescence.</title>
        <authorList>
            <person name="Tsai I.J."/>
        </authorList>
    </citation>
    <scope>NUCLEOTIDE SEQUENCE</scope>
    <source>
        <strain evidence="1">CCC161011</strain>
    </source>
</reference>
<name>A0A8H6X5H7_9AGAR</name>
<sequence>MQAALKTFFVTLQTQIDGVEKAIVNAKQTIAVSGAPPDAVSLLRLLEATHGRLNQQAEELYTSLNIGGSFPELADLPQPFVHTLLILNDLKTVIQRHAIASFQEWEALDRAVVGQRESLDTKLYQATCNAISKLWLDEELSIVDNTLASHSDTTLMLPLQERQQLLNHLKHRWAQQLQPQHLPSGLPLGFHPAEVLHHPTETPSVPPPQSHTFSIAAIPSVRDSALKPDAQMLDVDGDLDDPGFTNVPTESRHIAEDGALYPGSINDPEDAADLIGDDGKGEDGEGKAEETSGLNIDDHFEIRWDSKYGCNLDWSLLQDLHIQNASWIILYEQFSHFVVCGGGKGVMASLYIIFSGSYSPYVVAATCCAVLSTYDLTQAQQSIGPSQRGSSRFTDQQSNIGFVLW</sequence>
<accession>A0A8H6X5H7</accession>
<gene>
    <name evidence="1" type="ORF">MVEN_02281700</name>
</gene>
<comment type="caution">
    <text evidence="1">The sequence shown here is derived from an EMBL/GenBank/DDBJ whole genome shotgun (WGS) entry which is preliminary data.</text>
</comment>
<organism evidence="1 2">
    <name type="scientific">Mycena venus</name>
    <dbReference type="NCBI Taxonomy" id="2733690"/>
    <lineage>
        <taxon>Eukaryota</taxon>
        <taxon>Fungi</taxon>
        <taxon>Dikarya</taxon>
        <taxon>Basidiomycota</taxon>
        <taxon>Agaricomycotina</taxon>
        <taxon>Agaricomycetes</taxon>
        <taxon>Agaricomycetidae</taxon>
        <taxon>Agaricales</taxon>
        <taxon>Marasmiineae</taxon>
        <taxon>Mycenaceae</taxon>
        <taxon>Mycena</taxon>
    </lineage>
</organism>
<evidence type="ECO:0000313" key="2">
    <source>
        <dbReference type="Proteomes" id="UP000620124"/>
    </source>
</evidence>
<dbReference type="AlphaFoldDB" id="A0A8H6X5H7"/>
<dbReference type="EMBL" id="JACAZI010000026">
    <property type="protein sequence ID" value="KAF7334522.1"/>
    <property type="molecule type" value="Genomic_DNA"/>
</dbReference>
<proteinExistence type="predicted"/>
<evidence type="ECO:0000313" key="1">
    <source>
        <dbReference type="EMBL" id="KAF7334522.1"/>
    </source>
</evidence>
<keyword evidence="2" id="KW-1185">Reference proteome</keyword>
<protein>
    <submittedName>
        <fullName evidence="1">Uncharacterized protein</fullName>
    </submittedName>
</protein>
<dbReference type="Proteomes" id="UP000620124">
    <property type="component" value="Unassembled WGS sequence"/>
</dbReference>